<comment type="caution">
    <text evidence="7">The sequence shown here is derived from an EMBL/GenBank/DDBJ whole genome shotgun (WGS) entry which is preliminary data.</text>
</comment>
<dbReference type="GO" id="GO:0042742">
    <property type="term" value="P:defense response to bacterium"/>
    <property type="evidence" value="ECO:0007669"/>
    <property type="project" value="UniProtKB-KW"/>
</dbReference>
<keyword evidence="5 6" id="KW-0326">Glycosidase</keyword>
<comment type="catalytic activity">
    <reaction evidence="1 6">
        <text>Hydrolysis of (1-&gt;4)-beta-linkages between N-acetylmuramic acid and N-acetyl-D-glucosamine residues in a peptidoglycan and between N-acetyl-D-glucosamine residues in chitodextrins.</text>
        <dbReference type="EC" id="3.2.1.17"/>
    </reaction>
</comment>
<evidence type="ECO:0000256" key="4">
    <source>
        <dbReference type="ARBA" id="ARBA00022801"/>
    </source>
</evidence>
<dbReference type="OrthoDB" id="5327667at2"/>
<dbReference type="GO" id="GO:0003796">
    <property type="term" value="F:lysozyme activity"/>
    <property type="evidence" value="ECO:0007669"/>
    <property type="project" value="UniProtKB-EC"/>
</dbReference>
<evidence type="ECO:0000313" key="7">
    <source>
        <dbReference type="EMBL" id="RRH69038.1"/>
    </source>
</evidence>
<dbReference type="SUPFAM" id="SSF53955">
    <property type="entry name" value="Lysozyme-like"/>
    <property type="match status" value="1"/>
</dbReference>
<organism evidence="7 8">
    <name type="scientific">Falsigemmobacter faecalis</name>
    <dbReference type="NCBI Taxonomy" id="2488730"/>
    <lineage>
        <taxon>Bacteria</taxon>
        <taxon>Pseudomonadati</taxon>
        <taxon>Pseudomonadota</taxon>
        <taxon>Alphaproteobacteria</taxon>
        <taxon>Rhodobacterales</taxon>
        <taxon>Paracoccaceae</taxon>
        <taxon>Falsigemmobacter</taxon>
    </lineage>
</organism>
<dbReference type="EC" id="3.2.1.17" evidence="6"/>
<dbReference type="InterPro" id="IPR034690">
    <property type="entry name" value="Endolysin_T4_type"/>
</dbReference>
<evidence type="ECO:0000256" key="2">
    <source>
        <dbReference type="ARBA" id="ARBA00022529"/>
    </source>
</evidence>
<dbReference type="InterPro" id="IPR023346">
    <property type="entry name" value="Lysozyme-like_dom_sf"/>
</dbReference>
<dbReference type="InterPro" id="IPR051018">
    <property type="entry name" value="Bacteriophage_GH24"/>
</dbReference>
<dbReference type="GO" id="GO:0016998">
    <property type="term" value="P:cell wall macromolecule catabolic process"/>
    <property type="evidence" value="ECO:0007669"/>
    <property type="project" value="InterPro"/>
</dbReference>
<keyword evidence="8" id="KW-1185">Reference proteome</keyword>
<evidence type="ECO:0000256" key="1">
    <source>
        <dbReference type="ARBA" id="ARBA00000632"/>
    </source>
</evidence>
<evidence type="ECO:0000256" key="5">
    <source>
        <dbReference type="ARBA" id="ARBA00023295"/>
    </source>
</evidence>
<name>A0A3P3D9I1_9RHOB</name>
<keyword evidence="2 6" id="KW-0929">Antimicrobial</keyword>
<evidence type="ECO:0000256" key="3">
    <source>
        <dbReference type="ARBA" id="ARBA00022638"/>
    </source>
</evidence>
<dbReference type="Gene3D" id="1.10.530.40">
    <property type="match status" value="1"/>
</dbReference>
<dbReference type="GO" id="GO:0031640">
    <property type="term" value="P:killing of cells of another organism"/>
    <property type="evidence" value="ECO:0007669"/>
    <property type="project" value="UniProtKB-KW"/>
</dbReference>
<sequence>MLQFLVRLFAGLRAMLSARPKSTAGGAAAILAITAMFVGPWEGERTEAYLDRIASPPVWTVCYGETKGVQPGDRYTPEQCLGMLQQSLAGYHAQLSACLPALPAQPQGVQVALTSWTYNVGAGAACGSTLVKLAKAGDWAGACRQLSRWDKAGGKQIRGLTNRRAAEQRLCLEALGVKA</sequence>
<dbReference type="Pfam" id="PF00959">
    <property type="entry name" value="Phage_lysozyme"/>
    <property type="match status" value="1"/>
</dbReference>
<dbReference type="PANTHER" id="PTHR38107">
    <property type="match status" value="1"/>
</dbReference>
<evidence type="ECO:0000313" key="8">
    <source>
        <dbReference type="Proteomes" id="UP000282125"/>
    </source>
</evidence>
<comment type="similarity">
    <text evidence="6">Belongs to the glycosyl hydrolase 24 family.</text>
</comment>
<dbReference type="InterPro" id="IPR023347">
    <property type="entry name" value="Lysozyme_dom_sf"/>
</dbReference>
<evidence type="ECO:0000256" key="6">
    <source>
        <dbReference type="RuleBase" id="RU003788"/>
    </source>
</evidence>
<dbReference type="AlphaFoldDB" id="A0A3P3D9I1"/>
<dbReference type="EMBL" id="RRAZ01000050">
    <property type="protein sequence ID" value="RRH69038.1"/>
    <property type="molecule type" value="Genomic_DNA"/>
</dbReference>
<dbReference type="RefSeq" id="WP_124966729.1">
    <property type="nucleotide sequence ID" value="NZ_RRAZ01000050.1"/>
</dbReference>
<dbReference type="CDD" id="cd16900">
    <property type="entry name" value="endolysin_R21-like"/>
    <property type="match status" value="1"/>
</dbReference>
<gene>
    <name evidence="7" type="ORF">EG244_18945</name>
</gene>
<reference evidence="7 8" key="1">
    <citation type="submission" date="2018-11" db="EMBL/GenBank/DDBJ databases">
        <title>Gemmobacter sp. nov., YIM 102744-1 draft genome.</title>
        <authorList>
            <person name="Li G."/>
            <person name="Jiang Y."/>
        </authorList>
    </citation>
    <scope>NUCLEOTIDE SEQUENCE [LARGE SCALE GENOMIC DNA]</scope>
    <source>
        <strain evidence="7 8">YIM 102744-1</strain>
    </source>
</reference>
<protein>
    <recommendedName>
        <fullName evidence="6">Lysozyme</fullName>
        <ecNumber evidence="6">3.2.1.17</ecNumber>
    </recommendedName>
</protein>
<keyword evidence="3 6" id="KW-0081">Bacteriolytic enzyme</keyword>
<dbReference type="Proteomes" id="UP000282125">
    <property type="component" value="Unassembled WGS sequence"/>
</dbReference>
<keyword evidence="4 6" id="KW-0378">Hydrolase</keyword>
<dbReference type="PANTHER" id="PTHR38107:SF3">
    <property type="entry name" value="LYSOZYME RRRD-RELATED"/>
    <property type="match status" value="1"/>
</dbReference>
<dbReference type="HAMAP" id="MF_04110">
    <property type="entry name" value="ENDOLYSIN_T4"/>
    <property type="match status" value="1"/>
</dbReference>
<accession>A0A3P3D9I1</accession>
<dbReference type="InterPro" id="IPR002196">
    <property type="entry name" value="Glyco_hydro_24"/>
</dbReference>
<proteinExistence type="inferred from homology"/>
<dbReference type="GO" id="GO:0009253">
    <property type="term" value="P:peptidoglycan catabolic process"/>
    <property type="evidence" value="ECO:0007669"/>
    <property type="project" value="InterPro"/>
</dbReference>